<gene>
    <name evidence="2" type="ordered locus">RB6081</name>
</gene>
<evidence type="ECO:0000313" key="2">
    <source>
        <dbReference type="EMBL" id="CAD74600.1"/>
    </source>
</evidence>
<organism evidence="2 3">
    <name type="scientific">Rhodopirellula baltica (strain DSM 10527 / NCIMB 13988 / SH1)</name>
    <dbReference type="NCBI Taxonomy" id="243090"/>
    <lineage>
        <taxon>Bacteria</taxon>
        <taxon>Pseudomonadati</taxon>
        <taxon>Planctomycetota</taxon>
        <taxon>Planctomycetia</taxon>
        <taxon>Pirellulales</taxon>
        <taxon>Pirellulaceae</taxon>
        <taxon>Rhodopirellula</taxon>
    </lineage>
</organism>
<name>Q7UQU7_RHOBA</name>
<accession>Q7UQU7</accession>
<proteinExistence type="predicted"/>
<dbReference type="InParanoid" id="Q7UQU7"/>
<sequence>MFQSSGLDGRLAGLSWKDKRARETAICQRVHPRRGSSKHNSCASKKFSTFTQ</sequence>
<dbReference type="Proteomes" id="UP000001025">
    <property type="component" value="Chromosome"/>
</dbReference>
<dbReference type="AlphaFoldDB" id="Q7UQU7"/>
<feature type="compositionally biased region" description="Polar residues" evidence="1">
    <location>
        <begin position="38"/>
        <end position="52"/>
    </location>
</feature>
<protein>
    <submittedName>
        <fullName evidence="2">Uncharacterized protein</fullName>
    </submittedName>
</protein>
<dbReference type="EnsemblBacteria" id="CAD74600">
    <property type="protein sequence ID" value="CAD74600"/>
    <property type="gene ID" value="RB6081"/>
</dbReference>
<dbReference type="EMBL" id="BX294143">
    <property type="protein sequence ID" value="CAD74600.1"/>
    <property type="molecule type" value="Genomic_DNA"/>
</dbReference>
<evidence type="ECO:0000256" key="1">
    <source>
        <dbReference type="SAM" id="MobiDB-lite"/>
    </source>
</evidence>
<evidence type="ECO:0000313" key="3">
    <source>
        <dbReference type="Proteomes" id="UP000001025"/>
    </source>
</evidence>
<reference evidence="2 3" key="1">
    <citation type="journal article" date="2003" name="Proc. Natl. Acad. Sci. U.S.A.">
        <title>Complete genome sequence of the marine planctomycete Pirellula sp. strain 1.</title>
        <authorList>
            <person name="Gloeckner F.O."/>
            <person name="Kube M."/>
            <person name="Bauer M."/>
            <person name="Teeling H."/>
            <person name="Lombardot T."/>
            <person name="Ludwig W."/>
            <person name="Gade D."/>
            <person name="Beck A."/>
            <person name="Borzym K."/>
            <person name="Heitmann K."/>
            <person name="Rabus R."/>
            <person name="Schlesner H."/>
            <person name="Amann R."/>
            <person name="Reinhardt R."/>
        </authorList>
    </citation>
    <scope>NUCLEOTIDE SEQUENCE [LARGE SCALE GENOMIC DNA]</scope>
    <source>
        <strain evidence="3">DSM 10527 / NCIMB 13988 / SH1</strain>
    </source>
</reference>
<feature type="region of interest" description="Disordered" evidence="1">
    <location>
        <begin position="29"/>
        <end position="52"/>
    </location>
</feature>
<dbReference type="STRING" id="243090.RB6081"/>
<dbReference type="HOGENOM" id="CLU_3084123_0_0_0"/>
<keyword evidence="3" id="KW-1185">Reference proteome</keyword>
<dbReference type="KEGG" id="rba:RB6081"/>